<feature type="domain" description="Multidrug resistance protein MdtA-like beta-barrel" evidence="7">
    <location>
        <begin position="205"/>
        <end position="290"/>
    </location>
</feature>
<comment type="similarity">
    <text evidence="2">Belongs to the membrane fusion protein (MFP) (TC 8.A.1) family.</text>
</comment>
<sequence>MTHQIALTAGLLAVLVMAGCTSQAEPSSAPPPPEVSVAQVLNKQVREWDDFTGRVSAVETVELRPRVSGYVERVAFQEGQEVKKGDLLFVIDQRRYQAQFAQAQAELERTRAEARLAQTQDKRAQTLVEAKAISREEFETRRAATTQSNAAVRAAEAAVQNAQLDLQFTQVRAPIDGRAGRALVTEGNLAQADATMLTTVVSQDPVYVYFESDEQSFLRYQELARKGERAESKNPVRVGLASEQGYPHEGTVDFIDNQVDSTTGTIRARAVLRNPDRIFTPGLFARVQLEGSGEFKAMLIDDKAVLTDQDRKYVYVLGPKNAAVRKDIVLGRVVDGLRVVSSGLMPTDKVIVHGVQKVFFPGMPVTPKKIAMGAPPPAPQVAMK</sequence>
<dbReference type="Pfam" id="PF25876">
    <property type="entry name" value="HH_MFP_RND"/>
    <property type="match status" value="1"/>
</dbReference>
<dbReference type="Pfam" id="PF25917">
    <property type="entry name" value="BSH_RND"/>
    <property type="match status" value="1"/>
</dbReference>
<dbReference type="InterPro" id="IPR058625">
    <property type="entry name" value="MdtA-like_BSH"/>
</dbReference>
<protein>
    <submittedName>
        <fullName evidence="8">Efflux RND transporter periplasmic adaptor subunit</fullName>
    </submittedName>
</protein>
<evidence type="ECO:0000259" key="6">
    <source>
        <dbReference type="Pfam" id="PF25917"/>
    </source>
</evidence>
<dbReference type="PANTHER" id="PTHR30158:SF26">
    <property type="entry name" value="RESISTANCE-NODULATION-CELL DIVISION (RND) MULTIDRUG EFFLUX MEMBRANE FUSION PROTEIN MEXE"/>
    <property type="match status" value="1"/>
</dbReference>
<keyword evidence="4" id="KW-0732">Signal</keyword>
<keyword evidence="9" id="KW-1185">Reference proteome</keyword>
<dbReference type="InterPro" id="IPR058624">
    <property type="entry name" value="MdtA-like_HH"/>
</dbReference>
<name>A0ABS0B3X3_9GAMM</name>
<dbReference type="Gene3D" id="2.40.420.20">
    <property type="match status" value="1"/>
</dbReference>
<evidence type="ECO:0000259" key="7">
    <source>
        <dbReference type="Pfam" id="PF25944"/>
    </source>
</evidence>
<dbReference type="Gene3D" id="1.10.287.470">
    <property type="entry name" value="Helix hairpin bin"/>
    <property type="match status" value="1"/>
</dbReference>
<feature type="chain" id="PRO_5046935254" evidence="4">
    <location>
        <begin position="25"/>
        <end position="384"/>
    </location>
</feature>
<evidence type="ECO:0000313" key="8">
    <source>
        <dbReference type="EMBL" id="MBF6023195.1"/>
    </source>
</evidence>
<dbReference type="PANTHER" id="PTHR30158">
    <property type="entry name" value="ACRA/E-RELATED COMPONENT OF DRUG EFFLUX TRANSPORTER"/>
    <property type="match status" value="1"/>
</dbReference>
<evidence type="ECO:0000256" key="3">
    <source>
        <dbReference type="SAM" id="Coils"/>
    </source>
</evidence>
<evidence type="ECO:0000256" key="1">
    <source>
        <dbReference type="ARBA" id="ARBA00004519"/>
    </source>
</evidence>
<feature type="signal peptide" evidence="4">
    <location>
        <begin position="1"/>
        <end position="24"/>
    </location>
</feature>
<dbReference type="RefSeq" id="WP_194929789.1">
    <property type="nucleotide sequence ID" value="NZ_JADLZT010000002.1"/>
</dbReference>
<dbReference type="Proteomes" id="UP001429984">
    <property type="component" value="Unassembled WGS sequence"/>
</dbReference>
<evidence type="ECO:0000256" key="2">
    <source>
        <dbReference type="ARBA" id="ARBA00009477"/>
    </source>
</evidence>
<dbReference type="NCBIfam" id="TIGR01730">
    <property type="entry name" value="RND_mfp"/>
    <property type="match status" value="1"/>
</dbReference>
<keyword evidence="3" id="KW-0175">Coiled coil</keyword>
<dbReference type="InterPro" id="IPR006143">
    <property type="entry name" value="RND_pump_MFP"/>
</dbReference>
<gene>
    <name evidence="8" type="ORF">IU514_04040</name>
</gene>
<evidence type="ECO:0000313" key="9">
    <source>
        <dbReference type="Proteomes" id="UP001429984"/>
    </source>
</evidence>
<proteinExistence type="inferred from homology"/>
<dbReference type="Pfam" id="PF25944">
    <property type="entry name" value="Beta-barrel_RND"/>
    <property type="match status" value="1"/>
</dbReference>
<dbReference type="Gene3D" id="2.40.50.100">
    <property type="match status" value="1"/>
</dbReference>
<evidence type="ECO:0000256" key="4">
    <source>
        <dbReference type="SAM" id="SignalP"/>
    </source>
</evidence>
<dbReference type="InterPro" id="IPR058626">
    <property type="entry name" value="MdtA-like_b-barrel"/>
</dbReference>
<dbReference type="EMBL" id="JADLZT010000002">
    <property type="protein sequence ID" value="MBF6023195.1"/>
    <property type="molecule type" value="Genomic_DNA"/>
</dbReference>
<comment type="subcellular location">
    <subcellularLocation>
        <location evidence="1">Cell inner membrane</location>
        <topology evidence="1">Lipid-anchor</topology>
    </subcellularLocation>
</comment>
<feature type="domain" description="Multidrug resistance protein MdtA-like alpha-helical hairpin" evidence="5">
    <location>
        <begin position="100"/>
        <end position="169"/>
    </location>
</feature>
<feature type="domain" description="Multidrug resistance protein MdtA-like barrel-sandwich hybrid" evidence="6">
    <location>
        <begin position="59"/>
        <end position="198"/>
    </location>
</feature>
<comment type="caution">
    <text evidence="8">The sequence shown here is derived from an EMBL/GenBank/DDBJ whole genome shotgun (WGS) entry which is preliminary data.</text>
</comment>
<feature type="coiled-coil region" evidence="3">
    <location>
        <begin position="93"/>
        <end position="122"/>
    </location>
</feature>
<organism evidence="8 9">
    <name type="scientific">Lysobacter niastensis</name>
    <dbReference type="NCBI Taxonomy" id="380629"/>
    <lineage>
        <taxon>Bacteria</taxon>
        <taxon>Pseudomonadati</taxon>
        <taxon>Pseudomonadota</taxon>
        <taxon>Gammaproteobacteria</taxon>
        <taxon>Lysobacterales</taxon>
        <taxon>Lysobacteraceae</taxon>
        <taxon>Lysobacter</taxon>
    </lineage>
</organism>
<dbReference type="SUPFAM" id="SSF111369">
    <property type="entry name" value="HlyD-like secretion proteins"/>
    <property type="match status" value="1"/>
</dbReference>
<accession>A0ABS0B3X3</accession>
<dbReference type="Gene3D" id="2.40.30.170">
    <property type="match status" value="1"/>
</dbReference>
<reference evidence="8 9" key="1">
    <citation type="submission" date="2020-11" db="EMBL/GenBank/DDBJ databases">
        <title>Draft Genome Sequence and Secondary Metabolite Biosynthetic Potential of the Lysobacter niastensis Type strain DSM 18481.</title>
        <authorList>
            <person name="Turrini P."/>
            <person name="Artuso I."/>
            <person name="Tescari M."/>
            <person name="Lugli G.A."/>
            <person name="Frangipani E."/>
            <person name="Ventura M."/>
            <person name="Visca P."/>
        </authorList>
    </citation>
    <scope>NUCLEOTIDE SEQUENCE [LARGE SCALE GENOMIC DNA]</scope>
    <source>
        <strain evidence="8 9">DSM 18481</strain>
    </source>
</reference>
<evidence type="ECO:0000259" key="5">
    <source>
        <dbReference type="Pfam" id="PF25876"/>
    </source>
</evidence>